<evidence type="ECO:0000259" key="3">
    <source>
        <dbReference type="PROSITE" id="PS51781"/>
    </source>
</evidence>
<proteinExistence type="predicted"/>
<dbReference type="PROSITE" id="PS51781">
    <property type="entry name" value="SH3B"/>
    <property type="match status" value="1"/>
</dbReference>
<accession>A0A7M3MCY1</accession>
<evidence type="ECO:0000256" key="2">
    <source>
        <dbReference type="SAM" id="SignalP"/>
    </source>
</evidence>
<evidence type="ECO:0000256" key="1">
    <source>
        <dbReference type="SAM" id="MobiDB-lite"/>
    </source>
</evidence>
<dbReference type="OrthoDB" id="5459427at2"/>
<dbReference type="AlphaFoldDB" id="A0A7M3MCY1"/>
<feature type="compositionally biased region" description="Pro residues" evidence="1">
    <location>
        <begin position="128"/>
        <end position="138"/>
    </location>
</feature>
<reference evidence="4 5" key="1">
    <citation type="submission" date="2018-06" db="EMBL/GenBank/DDBJ databases">
        <title>Complete genome of Desulfovibrio indonesiensis P37SLT.</title>
        <authorList>
            <person name="Crispim J.S."/>
            <person name="Vidigal P.M.P."/>
            <person name="Silva L.C.F."/>
            <person name="Laguardia C.N."/>
            <person name="Araujo L.C."/>
            <person name="Dias R.S."/>
            <person name="Sousa M.P."/>
            <person name="Paula S.O."/>
            <person name="Silva C."/>
        </authorList>
    </citation>
    <scope>NUCLEOTIDE SEQUENCE [LARGE SCALE GENOMIC DNA]</scope>
    <source>
        <strain evidence="4 5">P37SLT</strain>
    </source>
</reference>
<gene>
    <name evidence="4" type="ORF">DPQ33_13390</name>
</gene>
<protein>
    <recommendedName>
        <fullName evidence="3">SH3b domain-containing protein</fullName>
    </recommendedName>
</protein>
<dbReference type="SMART" id="SM00287">
    <property type="entry name" value="SH3b"/>
    <property type="match status" value="1"/>
</dbReference>
<dbReference type="EMBL" id="QMIE01000013">
    <property type="protein sequence ID" value="TVM15958.1"/>
    <property type="molecule type" value="Genomic_DNA"/>
</dbReference>
<dbReference type="RefSeq" id="WP_144303737.1">
    <property type="nucleotide sequence ID" value="NZ_QMIE01000013.1"/>
</dbReference>
<name>A0A7M3MCY1_9BACT</name>
<sequence length="138" mass="14921">MHKLSAVFVIFTALALAVLFTLPSHAQECPPGTAWFRGKCRPVFPESPTPPTQGRMMEVTASALNMRSCPSTRCAVVGVLRNGQIVEVLGNDEGFSRITVPNSGATGWVSDRYLAPTRHFPTPGTGPGRPPLTEPRYE</sequence>
<keyword evidence="5" id="KW-1185">Reference proteome</keyword>
<feature type="chain" id="PRO_5029786694" description="SH3b domain-containing protein" evidence="2">
    <location>
        <begin position="27"/>
        <end position="138"/>
    </location>
</feature>
<feature type="region of interest" description="Disordered" evidence="1">
    <location>
        <begin position="116"/>
        <end position="138"/>
    </location>
</feature>
<organism evidence="4 5">
    <name type="scientific">Oceanidesulfovibrio indonesiensis</name>
    <dbReference type="NCBI Taxonomy" id="54767"/>
    <lineage>
        <taxon>Bacteria</taxon>
        <taxon>Pseudomonadati</taxon>
        <taxon>Thermodesulfobacteriota</taxon>
        <taxon>Desulfovibrionia</taxon>
        <taxon>Desulfovibrionales</taxon>
        <taxon>Desulfovibrionaceae</taxon>
        <taxon>Oceanidesulfovibrio</taxon>
    </lineage>
</organism>
<dbReference type="Pfam" id="PF08239">
    <property type="entry name" value="SH3_3"/>
    <property type="match status" value="1"/>
</dbReference>
<keyword evidence="2" id="KW-0732">Signal</keyword>
<dbReference type="Proteomes" id="UP000448292">
    <property type="component" value="Unassembled WGS sequence"/>
</dbReference>
<evidence type="ECO:0000313" key="4">
    <source>
        <dbReference type="EMBL" id="TVM15958.1"/>
    </source>
</evidence>
<dbReference type="Gene3D" id="2.30.30.40">
    <property type="entry name" value="SH3 Domains"/>
    <property type="match status" value="1"/>
</dbReference>
<feature type="domain" description="SH3b" evidence="3">
    <location>
        <begin position="54"/>
        <end position="118"/>
    </location>
</feature>
<feature type="signal peptide" evidence="2">
    <location>
        <begin position="1"/>
        <end position="26"/>
    </location>
</feature>
<dbReference type="InterPro" id="IPR003646">
    <property type="entry name" value="SH3-like_bac-type"/>
</dbReference>
<comment type="caution">
    <text evidence="4">The sequence shown here is derived from an EMBL/GenBank/DDBJ whole genome shotgun (WGS) entry which is preliminary data.</text>
</comment>
<evidence type="ECO:0000313" key="5">
    <source>
        <dbReference type="Proteomes" id="UP000448292"/>
    </source>
</evidence>